<dbReference type="InterPro" id="IPR019012">
    <property type="entry name" value="RNA_cap_Gua-N2-MeTrfase"/>
</dbReference>
<evidence type="ECO:0000313" key="9">
    <source>
        <dbReference type="Proteomes" id="UP000694888"/>
    </source>
</evidence>
<evidence type="ECO:0000256" key="7">
    <source>
        <dbReference type="ARBA" id="ARBA00049790"/>
    </source>
</evidence>
<comment type="catalytic activity">
    <reaction evidence="3">
        <text>a 5'-end (N(2),N(7)-dimethyl 5'-triphosphoguanosine)-ribonucleoside in snoRNA + S-adenosyl-L-methionine = a 5'-end (N(2),N(2),N(7)-trimethyl 5'-triphosphoguanosine)-ribonucleoside in snoRNA + S-adenosyl-L-homocysteine + H(+)</text>
        <dbReference type="Rhea" id="RHEA:78507"/>
        <dbReference type="Rhea" id="RHEA-COMP:19088"/>
        <dbReference type="Rhea" id="RHEA-COMP:19090"/>
        <dbReference type="ChEBI" id="CHEBI:15378"/>
        <dbReference type="ChEBI" id="CHEBI:57856"/>
        <dbReference type="ChEBI" id="CHEBI:59789"/>
        <dbReference type="ChEBI" id="CHEBI:167623"/>
        <dbReference type="ChEBI" id="CHEBI:172880"/>
    </reaction>
    <physiologicalReaction direction="left-to-right" evidence="3">
        <dbReference type="Rhea" id="RHEA:78508"/>
    </physiologicalReaction>
</comment>
<evidence type="ECO:0000256" key="8">
    <source>
        <dbReference type="SAM" id="MobiDB-lite"/>
    </source>
</evidence>
<keyword evidence="9" id="KW-1185">Reference proteome</keyword>
<feature type="compositionally biased region" description="Basic and acidic residues" evidence="8">
    <location>
        <begin position="348"/>
        <end position="360"/>
    </location>
</feature>
<dbReference type="Gene3D" id="3.40.50.150">
    <property type="entry name" value="Vaccinia Virus protein VP39"/>
    <property type="match status" value="1"/>
</dbReference>
<evidence type="ECO:0000256" key="3">
    <source>
        <dbReference type="ARBA" id="ARBA00047418"/>
    </source>
</evidence>
<dbReference type="RefSeq" id="XP_005105527.1">
    <property type="nucleotide sequence ID" value="XM_005105470.3"/>
</dbReference>
<evidence type="ECO:0000256" key="1">
    <source>
        <dbReference type="ARBA" id="ARBA00018517"/>
    </source>
</evidence>
<name>A0ABM0JZZ8_APLCA</name>
<comment type="catalytic activity">
    <reaction evidence="6">
        <text>a 5'-end (N(7)-methyl 5'-triphosphoguanosine)-ribonucleoside in snRNA + S-adenosyl-L-methionine = a 5'-end (N(2),N(7)-dimethyl 5'-triphosphoguanosine)-ribonucleoside in snRNA + S-adenosyl-L-homocysteine + H(+)</text>
        <dbReference type="Rhea" id="RHEA:78471"/>
        <dbReference type="Rhea" id="RHEA-COMP:19085"/>
        <dbReference type="Rhea" id="RHEA-COMP:19087"/>
        <dbReference type="ChEBI" id="CHEBI:15378"/>
        <dbReference type="ChEBI" id="CHEBI:57856"/>
        <dbReference type="ChEBI" id="CHEBI:59789"/>
        <dbReference type="ChEBI" id="CHEBI:156461"/>
        <dbReference type="ChEBI" id="CHEBI:172880"/>
    </reaction>
    <physiologicalReaction direction="left-to-right" evidence="6">
        <dbReference type="Rhea" id="RHEA:78472"/>
    </physiologicalReaction>
</comment>
<dbReference type="CDD" id="cd02440">
    <property type="entry name" value="AdoMet_MTases"/>
    <property type="match status" value="1"/>
</dbReference>
<evidence type="ECO:0000256" key="4">
    <source>
        <dbReference type="ARBA" id="ARBA00048740"/>
    </source>
</evidence>
<feature type="region of interest" description="Disordered" evidence="8">
    <location>
        <begin position="457"/>
        <end position="481"/>
    </location>
</feature>
<comment type="similarity">
    <text evidence="2">Belongs to the methyltransferase superfamily. Trimethylguanosine synthase family.</text>
</comment>
<evidence type="ECO:0000256" key="5">
    <source>
        <dbReference type="ARBA" id="ARBA00048763"/>
    </source>
</evidence>
<organism evidence="9 10">
    <name type="scientific">Aplysia californica</name>
    <name type="common">California sea hare</name>
    <dbReference type="NCBI Taxonomy" id="6500"/>
    <lineage>
        <taxon>Eukaryota</taxon>
        <taxon>Metazoa</taxon>
        <taxon>Spiralia</taxon>
        <taxon>Lophotrochozoa</taxon>
        <taxon>Mollusca</taxon>
        <taxon>Gastropoda</taxon>
        <taxon>Heterobranchia</taxon>
        <taxon>Euthyneura</taxon>
        <taxon>Tectipleura</taxon>
        <taxon>Aplysiida</taxon>
        <taxon>Aplysioidea</taxon>
        <taxon>Aplysiidae</taxon>
        <taxon>Aplysia</taxon>
    </lineage>
</organism>
<feature type="compositionally biased region" description="Polar residues" evidence="8">
    <location>
        <begin position="614"/>
        <end position="632"/>
    </location>
</feature>
<dbReference type="GeneID" id="101862205"/>
<feature type="region of interest" description="Disordered" evidence="8">
    <location>
        <begin position="579"/>
        <end position="636"/>
    </location>
</feature>
<sequence length="986" mass="111619">MWYKRQILAEIRAYTCLSEEEDAKVEPVQAYITQSFIREKKYRRCLGYLSDNDKGDQTELDCGNKEQSTAADGTTLQSQGDKLSATLSSVDLNGCKKNFCDKNIGAEAFVHSDENVCIKGEPNSEIQKESESLYEEGFDSSSLLMESMGLPTNFGRQKKKSRKKRKLTEKQIRAKFSELWDEHGELLVYKSFVSIYPAYAGYYDQIAGSIPPCEEVEISCSDNVNEPNNAGDLKDGDSGLEVFGGANSHSVISEKEGQVVGDIVEEKETGNVTDGGDSSVAHIVSSGEEIVSCSDDKGFVRKDENLHKDVSAHESEMTDAESCRLTDEPGDQSQSRAPGGRCSYSEHSYSEHSYNEHSYSEHSYNAAEGVRQSGADQEHCSQEDYGAGEENESYQYSPEELIGMLQGTHEDLKNQIYWHAKETISEWYRENPHVDFDISSLDEDVMAIAYPYMDQQQQWEGEGEEGEEDWQGEEEDDEYQGHSGNLYAEEKDEDLLDENGHQRNCTFTETLELLGLAVENDPDIRNTRKRKLVHGTVIYKRKNILKEGKRLRLDNGQVTKEPTHTFFDDEGNAISVKNNNSEKEEEPKKPQHIIFPDSDQEEDEGPLSMPIRHFSSSPGSKFSTQHTDSTNNRSKRSWRREEFVFDEFGIMHVKGENGSRPTTGHRFRGDLGFIPSAMDAFFNRPKPRSRSFDEITRTRKPGLSQDLLGLSSFVSRNVYKAGVRKAWRSADDIVTYETSVVLKGDEEKAHRSKQEFRRPPGLSPEEYRIRENKYFSRRFELFSLYDKGIQLDDESWYSVTPEAIAAYTALRCKGKTVIDGFCGAGGNSIQFAKHGCRVISIDIDPKKIDMAKNNARIYGVLDQIEFHCGDFFEEALQFKDEAEIVFLSPPWGGPNYKASKVFPMEDMQATRLLSISRAITENIIFFLPRNCSVEEIFSHAGSNKKVEVEKNFMGRCLKALTAYYGDLVMPQNWGEPQASKGTSRCR</sequence>
<gene>
    <name evidence="10" type="primary">LOC101862205</name>
</gene>
<dbReference type="InterPro" id="IPR029063">
    <property type="entry name" value="SAM-dependent_MTases_sf"/>
</dbReference>
<feature type="region of interest" description="Disordered" evidence="8">
    <location>
        <begin position="55"/>
        <end position="78"/>
    </location>
</feature>
<comment type="catalytic activity">
    <reaction evidence="4">
        <text>a 5'-end (N(7)-methyl 5'-triphosphoguanosine)-ribonucleoside in snoRNA + S-adenosyl-L-methionine = a 5'-end (N(2),N(7)-dimethyl 5'-triphosphoguanosine)-ribonucleoside in snoRNA + S-adenosyl-L-homocysteine + H(+)</text>
        <dbReference type="Rhea" id="RHEA:78475"/>
        <dbReference type="Rhea" id="RHEA-COMP:19086"/>
        <dbReference type="Rhea" id="RHEA-COMP:19088"/>
        <dbReference type="ChEBI" id="CHEBI:15378"/>
        <dbReference type="ChEBI" id="CHEBI:57856"/>
        <dbReference type="ChEBI" id="CHEBI:59789"/>
        <dbReference type="ChEBI" id="CHEBI:156461"/>
        <dbReference type="ChEBI" id="CHEBI:172880"/>
    </reaction>
    <physiologicalReaction direction="left-to-right" evidence="4">
        <dbReference type="Rhea" id="RHEA:78476"/>
    </physiologicalReaction>
</comment>
<dbReference type="PANTHER" id="PTHR14741:SF32">
    <property type="entry name" value="TRIMETHYLGUANOSINE SYNTHASE"/>
    <property type="match status" value="1"/>
</dbReference>
<proteinExistence type="inferred from homology"/>
<dbReference type="SUPFAM" id="SSF53335">
    <property type="entry name" value="S-adenosyl-L-methionine-dependent methyltransferases"/>
    <property type="match status" value="1"/>
</dbReference>
<evidence type="ECO:0000313" key="10">
    <source>
        <dbReference type="RefSeq" id="XP_005105527.1"/>
    </source>
</evidence>
<feature type="compositionally biased region" description="Basic and acidic residues" evidence="8">
    <location>
        <begin position="309"/>
        <end position="327"/>
    </location>
</feature>
<dbReference type="Proteomes" id="UP000694888">
    <property type="component" value="Unplaced"/>
</dbReference>
<protein>
    <recommendedName>
        <fullName evidence="1">Trimethylguanosine synthase</fullName>
    </recommendedName>
    <alternativeName>
        <fullName evidence="7">Cap-specific guanine-N(2) methyltransferase</fullName>
    </alternativeName>
</protein>
<evidence type="ECO:0000256" key="6">
    <source>
        <dbReference type="ARBA" id="ARBA00049075"/>
    </source>
</evidence>
<feature type="compositionally biased region" description="Polar residues" evidence="8">
    <location>
        <begin position="65"/>
        <end position="78"/>
    </location>
</feature>
<comment type="catalytic activity">
    <reaction evidence="5">
        <text>a 5'-end (N(2),N(7)-dimethyl 5'-triphosphoguanosine)-ribonucleoside in snRNA + S-adenosyl-L-methionine = a 5'-end (N(2),N(2),N(7)-trimethyl 5'-triphosphoguanosine)-ribonucleoside in snRNA + S-adenosyl-L-homocysteine + H(+)</text>
        <dbReference type="Rhea" id="RHEA:78479"/>
        <dbReference type="Rhea" id="RHEA-COMP:19087"/>
        <dbReference type="Rhea" id="RHEA-COMP:19089"/>
        <dbReference type="ChEBI" id="CHEBI:15378"/>
        <dbReference type="ChEBI" id="CHEBI:57856"/>
        <dbReference type="ChEBI" id="CHEBI:59789"/>
        <dbReference type="ChEBI" id="CHEBI:167623"/>
        <dbReference type="ChEBI" id="CHEBI:172880"/>
    </reaction>
    <physiologicalReaction direction="left-to-right" evidence="5">
        <dbReference type="Rhea" id="RHEA:78480"/>
    </physiologicalReaction>
</comment>
<feature type="region of interest" description="Disordered" evidence="8">
    <location>
        <begin position="309"/>
        <end position="391"/>
    </location>
</feature>
<reference evidence="10" key="1">
    <citation type="submission" date="2025-08" db="UniProtKB">
        <authorList>
            <consortium name="RefSeq"/>
        </authorList>
    </citation>
    <scope>IDENTIFICATION</scope>
</reference>
<feature type="compositionally biased region" description="Acidic residues" evidence="8">
    <location>
        <begin position="461"/>
        <end position="478"/>
    </location>
</feature>
<evidence type="ECO:0000256" key="2">
    <source>
        <dbReference type="ARBA" id="ARBA00025783"/>
    </source>
</evidence>
<dbReference type="PANTHER" id="PTHR14741">
    <property type="entry name" value="S-ADENOSYLMETHIONINE-DEPENDENT METHYLTRANSFERASE RELATED"/>
    <property type="match status" value="1"/>
</dbReference>
<accession>A0ABM0JZZ8</accession>
<feature type="compositionally biased region" description="Basic and acidic residues" evidence="8">
    <location>
        <begin position="580"/>
        <end position="589"/>
    </location>
</feature>
<dbReference type="Pfam" id="PF09445">
    <property type="entry name" value="Methyltransf_15"/>
    <property type="match status" value="1"/>
</dbReference>